<reference evidence="1" key="1">
    <citation type="submission" date="2021-01" db="EMBL/GenBank/DDBJ databases">
        <authorList>
            <person name="Corre E."/>
            <person name="Pelletier E."/>
            <person name="Niang G."/>
            <person name="Scheremetjew M."/>
            <person name="Finn R."/>
            <person name="Kale V."/>
            <person name="Holt S."/>
            <person name="Cochrane G."/>
            <person name="Meng A."/>
            <person name="Brown T."/>
            <person name="Cohen L."/>
        </authorList>
    </citation>
    <scope>NUCLEOTIDE SEQUENCE</scope>
    <source>
        <strain evidence="1">Isolate 1302-5</strain>
    </source>
</reference>
<organism evidence="1">
    <name type="scientific">Odontella aurita</name>
    <dbReference type="NCBI Taxonomy" id="265563"/>
    <lineage>
        <taxon>Eukaryota</taxon>
        <taxon>Sar</taxon>
        <taxon>Stramenopiles</taxon>
        <taxon>Ochrophyta</taxon>
        <taxon>Bacillariophyta</taxon>
        <taxon>Mediophyceae</taxon>
        <taxon>Biddulphiophycidae</taxon>
        <taxon>Eupodiscales</taxon>
        <taxon>Odontellaceae</taxon>
        <taxon>Odontella</taxon>
    </lineage>
</organism>
<sequence>MGVAAGKHHVADTEVEHVAGVQVGTGAVAERSAVGMAQQYWAHRFERRALAEELLPFWRKQPQRVDLPGTLAWLSAASPQFEFADRTQNAEKSRHWPGGQ</sequence>
<gene>
    <name evidence="1" type="ORF">OAUR00152_LOCUS21846</name>
</gene>
<dbReference type="AlphaFoldDB" id="A0A7S4J579"/>
<evidence type="ECO:0000313" key="1">
    <source>
        <dbReference type="EMBL" id="CAE2252064.1"/>
    </source>
</evidence>
<accession>A0A7S4J579</accession>
<name>A0A7S4J579_9STRA</name>
<proteinExistence type="predicted"/>
<protein>
    <submittedName>
        <fullName evidence="1">Uncharacterized protein</fullName>
    </submittedName>
</protein>
<dbReference type="EMBL" id="HBKQ01032023">
    <property type="protein sequence ID" value="CAE2252064.1"/>
    <property type="molecule type" value="Transcribed_RNA"/>
</dbReference>